<feature type="domain" description="Inosine/uridine-preferring nucleoside hydrolase" evidence="3">
    <location>
        <begin position="7"/>
        <end position="309"/>
    </location>
</feature>
<gene>
    <name evidence="4" type="ORF">GCM10022226_82010</name>
</gene>
<sequence length="319" mass="34034">MSTTRRVVVDTDTGIDDAHTLLYLAGRPDAEIVAITSVFGNCVEEDAVRNIGYVNRLLGLSVPVARGAAEPLSGTAHIARHVHGKDGLGDRGYDRPMPAVVGETAAELLVRLANEQPGELDLLALGPLTNLGLALRLDPALFTKYRSVVLMGGSGPYAHPGRLLMIDANVNNDPVAARAVFSAPRNELVMVGVNVTAVTILSEPAIAALRATGTPIARFATEILDSYLDFYQKEWGRRIIPLHDPLAAGILLDPGFATGAALGPVNVVGDGFLWRARLMRTVEGLPPSFPYEPAPDTRVITEVDSARFVNDFVATLTRS</sequence>
<dbReference type="CDD" id="cd02650">
    <property type="entry name" value="nuc_hydro_CaPnhB"/>
    <property type="match status" value="1"/>
</dbReference>
<dbReference type="RefSeq" id="WP_344953519.1">
    <property type="nucleotide sequence ID" value="NZ_BAAAZR010000063.1"/>
</dbReference>
<reference evidence="5" key="1">
    <citation type="journal article" date="2019" name="Int. J. Syst. Evol. Microbiol.">
        <title>The Global Catalogue of Microorganisms (GCM) 10K type strain sequencing project: providing services to taxonomists for standard genome sequencing and annotation.</title>
        <authorList>
            <consortium name="The Broad Institute Genomics Platform"/>
            <consortium name="The Broad Institute Genome Sequencing Center for Infectious Disease"/>
            <person name="Wu L."/>
            <person name="Ma J."/>
        </authorList>
    </citation>
    <scope>NUCLEOTIDE SEQUENCE [LARGE SCALE GENOMIC DNA]</scope>
    <source>
        <strain evidence="5">JCM 16908</strain>
    </source>
</reference>
<name>A0ABP7JJL2_9ACTN</name>
<organism evidence="4 5">
    <name type="scientific">Sphaerisporangium flaviroseum</name>
    <dbReference type="NCBI Taxonomy" id="509199"/>
    <lineage>
        <taxon>Bacteria</taxon>
        <taxon>Bacillati</taxon>
        <taxon>Actinomycetota</taxon>
        <taxon>Actinomycetes</taxon>
        <taxon>Streptosporangiales</taxon>
        <taxon>Streptosporangiaceae</taxon>
        <taxon>Sphaerisporangium</taxon>
    </lineage>
</organism>
<evidence type="ECO:0000259" key="3">
    <source>
        <dbReference type="Pfam" id="PF01156"/>
    </source>
</evidence>
<evidence type="ECO:0000256" key="1">
    <source>
        <dbReference type="ARBA" id="ARBA00022801"/>
    </source>
</evidence>
<comment type="caution">
    <text evidence="4">The sequence shown here is derived from an EMBL/GenBank/DDBJ whole genome shotgun (WGS) entry which is preliminary data.</text>
</comment>
<dbReference type="Proteomes" id="UP001500888">
    <property type="component" value="Unassembled WGS sequence"/>
</dbReference>
<evidence type="ECO:0000256" key="2">
    <source>
        <dbReference type="ARBA" id="ARBA00023295"/>
    </source>
</evidence>
<dbReference type="PANTHER" id="PTHR12304:SF4">
    <property type="entry name" value="URIDINE NUCLEOSIDASE"/>
    <property type="match status" value="1"/>
</dbReference>
<evidence type="ECO:0000313" key="5">
    <source>
        <dbReference type="Proteomes" id="UP001500888"/>
    </source>
</evidence>
<accession>A0ABP7JJL2</accession>
<keyword evidence="2" id="KW-0326">Glycosidase</keyword>
<proteinExistence type="predicted"/>
<dbReference type="InterPro" id="IPR001910">
    <property type="entry name" value="Inosine/uridine_hydrolase_dom"/>
</dbReference>
<dbReference type="Gene3D" id="3.90.245.10">
    <property type="entry name" value="Ribonucleoside hydrolase-like"/>
    <property type="match status" value="1"/>
</dbReference>
<dbReference type="Pfam" id="PF01156">
    <property type="entry name" value="IU_nuc_hydro"/>
    <property type="match status" value="1"/>
</dbReference>
<dbReference type="GO" id="GO:0016787">
    <property type="term" value="F:hydrolase activity"/>
    <property type="evidence" value="ECO:0007669"/>
    <property type="project" value="UniProtKB-KW"/>
</dbReference>
<dbReference type="InterPro" id="IPR023186">
    <property type="entry name" value="IUNH"/>
</dbReference>
<dbReference type="InterPro" id="IPR036452">
    <property type="entry name" value="Ribo_hydro-like"/>
</dbReference>
<dbReference type="EMBL" id="BAAAZR010000063">
    <property type="protein sequence ID" value="GAA3846110.1"/>
    <property type="molecule type" value="Genomic_DNA"/>
</dbReference>
<dbReference type="PANTHER" id="PTHR12304">
    <property type="entry name" value="INOSINE-URIDINE PREFERRING NUCLEOSIDE HYDROLASE"/>
    <property type="match status" value="1"/>
</dbReference>
<keyword evidence="1 4" id="KW-0378">Hydrolase</keyword>
<evidence type="ECO:0000313" key="4">
    <source>
        <dbReference type="EMBL" id="GAA3846110.1"/>
    </source>
</evidence>
<dbReference type="SUPFAM" id="SSF53590">
    <property type="entry name" value="Nucleoside hydrolase"/>
    <property type="match status" value="1"/>
</dbReference>
<keyword evidence="5" id="KW-1185">Reference proteome</keyword>
<protein>
    <submittedName>
        <fullName evidence="4">Nucleoside hydrolase</fullName>
    </submittedName>
</protein>